<accession>A0A8J4QKR7</accession>
<dbReference type="InterPro" id="IPR036045">
    <property type="entry name" value="Sec1-like_sf"/>
</dbReference>
<dbReference type="SUPFAM" id="SSF56815">
    <property type="entry name" value="Sec1/munc18-like (SM) proteins"/>
    <property type="match status" value="1"/>
</dbReference>
<proteinExistence type="predicted"/>
<dbReference type="AlphaFoldDB" id="A0A8J4QKR7"/>
<keyword evidence="2" id="KW-1185">Reference proteome</keyword>
<evidence type="ECO:0000313" key="2">
    <source>
        <dbReference type="Proteomes" id="UP000737018"/>
    </source>
</evidence>
<reference evidence="1" key="1">
    <citation type="submission" date="2020-03" db="EMBL/GenBank/DDBJ databases">
        <title>Castanea mollissima Vanexum genome sequencing.</title>
        <authorList>
            <person name="Staton M."/>
        </authorList>
    </citation>
    <scope>NUCLEOTIDE SEQUENCE</scope>
    <source>
        <tissue evidence="1">Leaf</tissue>
    </source>
</reference>
<comment type="caution">
    <text evidence="1">The sequence shown here is derived from an EMBL/GenBank/DDBJ whole genome shotgun (WGS) entry which is preliminary data.</text>
</comment>
<dbReference type="Proteomes" id="UP000737018">
    <property type="component" value="Unassembled WGS sequence"/>
</dbReference>
<protein>
    <submittedName>
        <fullName evidence="1">Uncharacterized protein</fullName>
    </submittedName>
</protein>
<organism evidence="1 2">
    <name type="scientific">Castanea mollissima</name>
    <name type="common">Chinese chestnut</name>
    <dbReference type="NCBI Taxonomy" id="60419"/>
    <lineage>
        <taxon>Eukaryota</taxon>
        <taxon>Viridiplantae</taxon>
        <taxon>Streptophyta</taxon>
        <taxon>Embryophyta</taxon>
        <taxon>Tracheophyta</taxon>
        <taxon>Spermatophyta</taxon>
        <taxon>Magnoliopsida</taxon>
        <taxon>eudicotyledons</taxon>
        <taxon>Gunneridae</taxon>
        <taxon>Pentapetalae</taxon>
        <taxon>rosids</taxon>
        <taxon>fabids</taxon>
        <taxon>Fagales</taxon>
        <taxon>Fagaceae</taxon>
        <taxon>Castanea</taxon>
    </lineage>
</organism>
<dbReference type="OrthoDB" id="10266265at2759"/>
<gene>
    <name evidence="1" type="ORF">CMV_025951</name>
</gene>
<evidence type="ECO:0000313" key="1">
    <source>
        <dbReference type="EMBL" id="KAF3948001.1"/>
    </source>
</evidence>
<dbReference type="EMBL" id="JRKL02007202">
    <property type="protein sequence ID" value="KAF3948001.1"/>
    <property type="molecule type" value="Genomic_DNA"/>
</dbReference>
<name>A0A8J4QKR7_9ROSI</name>
<sequence length="132" mass="15447">MGRKIGKKGIFYADFLAIDRYHFTLNMPSNHIYMLPAVETILQRNSDIAKRIAQETAKLMYQQESGLFDFRRMEVSPLLLAMVHELIGIQDNKVDLRETLANFQRINRRLCCHQNKMPFSKLTCMRILEILG</sequence>